<keyword evidence="1" id="KW-0812">Transmembrane</keyword>
<proteinExistence type="predicted"/>
<evidence type="ECO:0000256" key="1">
    <source>
        <dbReference type="SAM" id="Phobius"/>
    </source>
</evidence>
<dbReference type="RefSeq" id="WP_109792430.1">
    <property type="nucleotide sequence ID" value="NZ_PHIG01000059.1"/>
</dbReference>
<reference evidence="2 3" key="1">
    <citation type="submission" date="2017-11" db="EMBL/GenBank/DDBJ databases">
        <title>Draft genome sequence of Rhizobiales bacterium SY3-13.</title>
        <authorList>
            <person name="Sun C."/>
        </authorList>
    </citation>
    <scope>NUCLEOTIDE SEQUENCE [LARGE SCALE GENOMIC DNA]</scope>
    <source>
        <strain evidence="2 3">SY3-13</strain>
    </source>
</reference>
<comment type="caution">
    <text evidence="2">The sequence shown here is derived from an EMBL/GenBank/DDBJ whole genome shotgun (WGS) entry which is preliminary data.</text>
</comment>
<accession>A0A2M9FW37</accession>
<dbReference type="AlphaFoldDB" id="A0A2M9FW37"/>
<feature type="transmembrane region" description="Helical" evidence="1">
    <location>
        <begin position="47"/>
        <end position="75"/>
    </location>
</feature>
<sequence length="157" mass="16713">MSIMITARHLLYVLIFGGLAALFVAFCTAMVTLIGDADTAWTFLEHTLAFVLTIVGWVVIFLFITIPGCVVGLLLFQKTYPVLEKLVGHAGVMPCTVLGMCISAVSLLTVFPFTSPISVALIFAAIALCGVACTCAVALAFAGLRAIKRAIDKRFPN</sequence>
<keyword evidence="3" id="KW-1185">Reference proteome</keyword>
<keyword evidence="1" id="KW-1133">Transmembrane helix</keyword>
<name>A0A2M9FW37_9PROT</name>
<keyword evidence="1" id="KW-0472">Membrane</keyword>
<gene>
    <name evidence="2" type="ORF">CVT23_20975</name>
</gene>
<feature type="transmembrane region" description="Helical" evidence="1">
    <location>
        <begin position="87"/>
        <end position="111"/>
    </location>
</feature>
<dbReference type="EMBL" id="PHIG01000059">
    <property type="protein sequence ID" value="PJK27688.1"/>
    <property type="molecule type" value="Genomic_DNA"/>
</dbReference>
<dbReference type="Proteomes" id="UP000229498">
    <property type="component" value="Unassembled WGS sequence"/>
</dbReference>
<evidence type="ECO:0000313" key="3">
    <source>
        <dbReference type="Proteomes" id="UP000229498"/>
    </source>
</evidence>
<organism evidence="2 3">
    <name type="scientific">Minwuia thermotolerans</name>
    <dbReference type="NCBI Taxonomy" id="2056226"/>
    <lineage>
        <taxon>Bacteria</taxon>
        <taxon>Pseudomonadati</taxon>
        <taxon>Pseudomonadota</taxon>
        <taxon>Alphaproteobacteria</taxon>
        <taxon>Minwuiales</taxon>
        <taxon>Minwuiaceae</taxon>
        <taxon>Minwuia</taxon>
    </lineage>
</organism>
<feature type="transmembrane region" description="Helical" evidence="1">
    <location>
        <begin position="12"/>
        <end position="35"/>
    </location>
</feature>
<evidence type="ECO:0000313" key="2">
    <source>
        <dbReference type="EMBL" id="PJK27688.1"/>
    </source>
</evidence>
<feature type="transmembrane region" description="Helical" evidence="1">
    <location>
        <begin position="117"/>
        <end position="144"/>
    </location>
</feature>
<protein>
    <submittedName>
        <fullName evidence="2">Uncharacterized protein</fullName>
    </submittedName>
</protein>